<dbReference type="Gene3D" id="2.30.29.30">
    <property type="entry name" value="Pleckstrin-homology domain (PH domain)/Phosphotyrosine-binding domain (PTB)"/>
    <property type="match status" value="1"/>
</dbReference>
<dbReference type="Pfam" id="PF00169">
    <property type="entry name" value="PH"/>
    <property type="match status" value="1"/>
</dbReference>
<evidence type="ECO:0000259" key="4">
    <source>
        <dbReference type="PROSITE" id="PS50003"/>
    </source>
</evidence>
<dbReference type="SMART" id="SM00233">
    <property type="entry name" value="PH"/>
    <property type="match status" value="1"/>
</dbReference>
<keyword evidence="6" id="KW-1185">Reference proteome</keyword>
<dbReference type="InterPro" id="IPR039680">
    <property type="entry name" value="PLEKHB1/2"/>
</dbReference>
<dbReference type="InParanoid" id="A7S7Y1"/>
<feature type="compositionally biased region" description="Pro residues" evidence="3">
    <location>
        <begin position="136"/>
        <end position="217"/>
    </location>
</feature>
<dbReference type="PANTHER" id="PTHR14309">
    <property type="entry name" value="EXPRESSED PROTEIN"/>
    <property type="match status" value="1"/>
</dbReference>
<keyword evidence="2" id="KW-0472">Membrane</keyword>
<proteinExistence type="predicted"/>
<name>A7S7Y1_NEMVE</name>
<dbReference type="InterPro" id="IPR011993">
    <property type="entry name" value="PH-like_dom_sf"/>
</dbReference>
<sequence>MGTIKSGWLKKLSGFFKNTWKDRYFVLYQNGDFCYYQDPKDTEVDGRINMRSECKRIAVGNSVGDGVQKAPKDIDTLFSVVSIERTWFLVAESASDARDWVAALQQARSPAPSYPTASTMTTGPPTSQPVAYGYPTGPPPPYSPIPPQVPYPGAAGPPMPHPTASVYPPPGGYPPTSYPPQPYPAQPYPQQGYPPQPPPQAYPQPGYPPQGYPPTGPYPQTQPGYAGATPQAHYPQQPYAGAQPQQTVYVQQPTKSKSKGNKMLMGAVEADKGALEQEESLAIGWGLEVGILIIPGPPVQALDVVLVLTNNNFEFQTIYNKTFSYETILANILLFIANDPTHRCGKICR</sequence>
<dbReference type="GO" id="GO:0045595">
    <property type="term" value="P:regulation of cell differentiation"/>
    <property type="evidence" value="ECO:0000318"/>
    <property type="project" value="GO_Central"/>
</dbReference>
<dbReference type="GO" id="GO:0016020">
    <property type="term" value="C:membrane"/>
    <property type="evidence" value="ECO:0000318"/>
    <property type="project" value="GO_Central"/>
</dbReference>
<dbReference type="Proteomes" id="UP000001593">
    <property type="component" value="Unassembled WGS sequence"/>
</dbReference>
<gene>
    <name evidence="5" type="ORF">NEMVEDRAFT_v1g243463</name>
</gene>
<organism evidence="5 6">
    <name type="scientific">Nematostella vectensis</name>
    <name type="common">Starlet sea anemone</name>
    <dbReference type="NCBI Taxonomy" id="45351"/>
    <lineage>
        <taxon>Eukaryota</taxon>
        <taxon>Metazoa</taxon>
        <taxon>Cnidaria</taxon>
        <taxon>Anthozoa</taxon>
        <taxon>Hexacorallia</taxon>
        <taxon>Actiniaria</taxon>
        <taxon>Edwardsiidae</taxon>
        <taxon>Nematostella</taxon>
    </lineage>
</organism>
<evidence type="ECO:0000256" key="1">
    <source>
        <dbReference type="ARBA" id="ARBA00004370"/>
    </source>
</evidence>
<dbReference type="AlphaFoldDB" id="A7S7Y1"/>
<dbReference type="PANTHER" id="PTHR14309:SF10">
    <property type="entry name" value="PH DOMAIN-CONTAINING PROTEIN"/>
    <property type="match status" value="1"/>
</dbReference>
<comment type="subcellular location">
    <subcellularLocation>
        <location evidence="1">Membrane</location>
    </subcellularLocation>
</comment>
<dbReference type="InterPro" id="IPR001849">
    <property type="entry name" value="PH_domain"/>
</dbReference>
<dbReference type="STRING" id="45351.A7S7Y1"/>
<feature type="compositionally biased region" description="Polar residues" evidence="3">
    <location>
        <begin position="115"/>
        <end position="125"/>
    </location>
</feature>
<dbReference type="EMBL" id="DS469595">
    <property type="protein sequence ID" value="EDO40200.1"/>
    <property type="molecule type" value="Genomic_DNA"/>
</dbReference>
<dbReference type="OMA" id="IFKGWKN"/>
<feature type="domain" description="PH" evidence="4">
    <location>
        <begin position="2"/>
        <end position="109"/>
    </location>
</feature>
<dbReference type="eggNOG" id="ENOG502RUJ8">
    <property type="taxonomic scope" value="Eukaryota"/>
</dbReference>
<dbReference type="HOGENOM" id="CLU_795264_0_0_1"/>
<reference evidence="5 6" key="1">
    <citation type="journal article" date="2007" name="Science">
        <title>Sea anemone genome reveals ancestral eumetazoan gene repertoire and genomic organization.</title>
        <authorList>
            <person name="Putnam N.H."/>
            <person name="Srivastava M."/>
            <person name="Hellsten U."/>
            <person name="Dirks B."/>
            <person name="Chapman J."/>
            <person name="Salamov A."/>
            <person name="Terry A."/>
            <person name="Shapiro H."/>
            <person name="Lindquist E."/>
            <person name="Kapitonov V.V."/>
            <person name="Jurka J."/>
            <person name="Genikhovich G."/>
            <person name="Grigoriev I.V."/>
            <person name="Lucas S.M."/>
            <person name="Steele R.E."/>
            <person name="Finnerty J.R."/>
            <person name="Technau U."/>
            <person name="Martindale M.Q."/>
            <person name="Rokhsar D.S."/>
        </authorList>
    </citation>
    <scope>NUCLEOTIDE SEQUENCE [LARGE SCALE GENOMIC DNA]</scope>
    <source>
        <strain evidence="6">CH2 X CH6</strain>
    </source>
</reference>
<dbReference type="SUPFAM" id="SSF50729">
    <property type="entry name" value="PH domain-like"/>
    <property type="match status" value="1"/>
</dbReference>
<evidence type="ECO:0000313" key="5">
    <source>
        <dbReference type="EMBL" id="EDO40200.1"/>
    </source>
</evidence>
<feature type="region of interest" description="Disordered" evidence="3">
    <location>
        <begin position="109"/>
        <end position="246"/>
    </location>
</feature>
<feature type="compositionally biased region" description="Low complexity" evidence="3">
    <location>
        <begin position="218"/>
        <end position="246"/>
    </location>
</feature>
<dbReference type="PROSITE" id="PS50003">
    <property type="entry name" value="PH_DOMAIN"/>
    <property type="match status" value="1"/>
</dbReference>
<accession>A7S7Y1</accession>
<evidence type="ECO:0000313" key="6">
    <source>
        <dbReference type="Proteomes" id="UP000001593"/>
    </source>
</evidence>
<dbReference type="CDD" id="cd13265">
    <property type="entry name" value="PH_evt"/>
    <property type="match status" value="1"/>
</dbReference>
<evidence type="ECO:0000256" key="2">
    <source>
        <dbReference type="ARBA" id="ARBA00023136"/>
    </source>
</evidence>
<protein>
    <recommendedName>
        <fullName evidence="4">PH domain-containing protein</fullName>
    </recommendedName>
</protein>
<evidence type="ECO:0000256" key="3">
    <source>
        <dbReference type="SAM" id="MobiDB-lite"/>
    </source>
</evidence>
<dbReference type="FunFam" id="2.30.29.30:FF:000073">
    <property type="entry name" value="Pleckstrin homology domain-containing family B member 2"/>
    <property type="match status" value="1"/>
</dbReference>